<dbReference type="EMBL" id="CAXAMN010021584">
    <property type="protein sequence ID" value="CAK9061024.1"/>
    <property type="molecule type" value="Genomic_DNA"/>
</dbReference>
<dbReference type="InterPro" id="IPR035969">
    <property type="entry name" value="Rab-GAP_TBC_sf"/>
</dbReference>
<name>A0ABP0NE10_9DINO</name>
<organism evidence="2 3">
    <name type="scientific">Durusdinium trenchii</name>
    <dbReference type="NCBI Taxonomy" id="1381693"/>
    <lineage>
        <taxon>Eukaryota</taxon>
        <taxon>Sar</taxon>
        <taxon>Alveolata</taxon>
        <taxon>Dinophyceae</taxon>
        <taxon>Suessiales</taxon>
        <taxon>Symbiodiniaceae</taxon>
        <taxon>Durusdinium</taxon>
    </lineage>
</organism>
<gene>
    <name evidence="2" type="ORF">CCMP2556_LOCUS30015</name>
</gene>
<evidence type="ECO:0000313" key="3">
    <source>
        <dbReference type="Proteomes" id="UP001642484"/>
    </source>
</evidence>
<dbReference type="Gene3D" id="1.10.472.80">
    <property type="entry name" value="Ypt/Rab-GAP domain of gyp1p, domain 3"/>
    <property type="match status" value="1"/>
</dbReference>
<feature type="domain" description="Rab-GAP TBC" evidence="1">
    <location>
        <begin position="1"/>
        <end position="149"/>
    </location>
</feature>
<dbReference type="SUPFAM" id="SSF47923">
    <property type="entry name" value="Ypt/Rab-GAP domain of gyp1p"/>
    <property type="match status" value="1"/>
</dbReference>
<dbReference type="PROSITE" id="PS50086">
    <property type="entry name" value="TBC_RABGAP"/>
    <property type="match status" value="1"/>
</dbReference>
<dbReference type="Proteomes" id="UP001642484">
    <property type="component" value="Unassembled WGS sequence"/>
</dbReference>
<evidence type="ECO:0000259" key="1">
    <source>
        <dbReference type="PROSITE" id="PS50086"/>
    </source>
</evidence>
<accession>A0ABP0NE10</accession>
<evidence type="ECO:0000313" key="2">
    <source>
        <dbReference type="EMBL" id="CAK9061024.1"/>
    </source>
</evidence>
<protein>
    <recommendedName>
        <fullName evidence="1">Rab-GAP TBC domain-containing protein</fullName>
    </recommendedName>
</protein>
<keyword evidence="3" id="KW-1185">Reference proteome</keyword>
<dbReference type="InterPro" id="IPR000195">
    <property type="entry name" value="Rab-GAP-TBC_dom"/>
</dbReference>
<sequence>MDMARTFANMLIGREVVQCHQKVTDLMIQWLQKETPLTYMQGRNHVMAICFRELQEEDAALKVFDFVIRQADEDLFQPDGEKLYFATHKLAQELPHEVRSASPRLTMRFGEAEIDCMPMMVQSWMMYLFAHVLPTEAANRLWDHIFETQGNVVKFAAQLLLSGKQELLRCQEKGSHKVLSNLPSRIASPEDVDQLLCCDFSDERGGKDCRASCVSTREASADRRSSALRSGACRPSRAGTASFWNAQLVSIWNAGGWSQFGMRWFLLFQNEPSCVFQNEPPLFPGQPRCPSAGNQEGYHGGHGHSVAADACRTAA</sequence>
<reference evidence="2 3" key="1">
    <citation type="submission" date="2024-02" db="EMBL/GenBank/DDBJ databases">
        <authorList>
            <person name="Chen Y."/>
            <person name="Shah S."/>
            <person name="Dougan E. K."/>
            <person name="Thang M."/>
            <person name="Chan C."/>
        </authorList>
    </citation>
    <scope>NUCLEOTIDE SEQUENCE [LARGE SCALE GENOMIC DNA]</scope>
</reference>
<proteinExistence type="predicted"/>
<comment type="caution">
    <text evidence="2">The sequence shown here is derived from an EMBL/GenBank/DDBJ whole genome shotgun (WGS) entry which is preliminary data.</text>
</comment>
<dbReference type="Pfam" id="PF00566">
    <property type="entry name" value="RabGAP-TBC"/>
    <property type="match status" value="1"/>
</dbReference>